<dbReference type="OrthoDB" id="7156208at2"/>
<accession>A0A401FVM2</accession>
<evidence type="ECO:0000313" key="1">
    <source>
        <dbReference type="EMBL" id="GBC61008.1"/>
    </source>
</evidence>
<dbReference type="EMBL" id="BEXT01000001">
    <property type="protein sequence ID" value="GBC61008.1"/>
    <property type="molecule type" value="Genomic_DNA"/>
</dbReference>
<name>A0A401FVM2_9BACT</name>
<dbReference type="Proteomes" id="UP000288096">
    <property type="component" value="Unassembled WGS sequence"/>
</dbReference>
<dbReference type="AlphaFoldDB" id="A0A401FVM2"/>
<protein>
    <submittedName>
        <fullName evidence="1">Uncharacterized protein</fullName>
    </submittedName>
</protein>
<keyword evidence="2" id="KW-1185">Reference proteome</keyword>
<dbReference type="RefSeq" id="WP_124328346.1">
    <property type="nucleotide sequence ID" value="NZ_BEXT01000001.1"/>
</dbReference>
<evidence type="ECO:0000313" key="2">
    <source>
        <dbReference type="Proteomes" id="UP000288096"/>
    </source>
</evidence>
<reference evidence="2" key="1">
    <citation type="submission" date="2017-11" db="EMBL/GenBank/DDBJ databases">
        <authorList>
            <person name="Watanabe M."/>
            <person name="Kojima H."/>
        </authorList>
    </citation>
    <scope>NUCLEOTIDE SEQUENCE [LARGE SCALE GENOMIC DNA]</scope>
    <source>
        <strain evidence="2">Tokyo 01</strain>
    </source>
</reference>
<gene>
    <name evidence="1" type="ORF">DENIS_1968</name>
</gene>
<proteinExistence type="predicted"/>
<comment type="caution">
    <text evidence="1">The sequence shown here is derived from an EMBL/GenBank/DDBJ whole genome shotgun (WGS) entry which is preliminary data.</text>
</comment>
<sequence>MGYAILNIWVRNEKCEVVDRRAHLHIYNCHGIQVLPTTWFGGGHTEVKVPPGCYIITAGVVYGNVYTDKTLVVVGCDEKACVNLVLNEFSERKAKKNAPMIARGCGARIIPPFALNALKAGIEPDEIGNTLETIMKAADMDRDQLLTWIESESRELEQNMQLFKETELKDVKKYLDALQLLQNLIG</sequence>
<reference evidence="2" key="2">
    <citation type="submission" date="2019-01" db="EMBL/GenBank/DDBJ databases">
        <title>Genome sequence of Desulfonema ishimotonii strain Tokyo 01.</title>
        <authorList>
            <person name="Fukui M."/>
        </authorList>
    </citation>
    <scope>NUCLEOTIDE SEQUENCE [LARGE SCALE GENOMIC DNA]</scope>
    <source>
        <strain evidence="2">Tokyo 01</strain>
    </source>
</reference>
<organism evidence="1 2">
    <name type="scientific">Desulfonema ishimotonii</name>
    <dbReference type="NCBI Taxonomy" id="45657"/>
    <lineage>
        <taxon>Bacteria</taxon>
        <taxon>Pseudomonadati</taxon>
        <taxon>Thermodesulfobacteriota</taxon>
        <taxon>Desulfobacteria</taxon>
        <taxon>Desulfobacterales</taxon>
        <taxon>Desulfococcaceae</taxon>
        <taxon>Desulfonema</taxon>
    </lineage>
</organism>